<evidence type="ECO:0000313" key="3">
    <source>
        <dbReference type="Proteomes" id="UP000003560"/>
    </source>
</evidence>
<dbReference type="OrthoDB" id="9553918at2"/>
<dbReference type="AlphaFoldDB" id="B6GCH4"/>
<dbReference type="Proteomes" id="UP000003560">
    <property type="component" value="Unassembled WGS sequence"/>
</dbReference>
<name>B6GCH4_9ACTN</name>
<accession>B6GCH4</accession>
<evidence type="ECO:0000256" key="1">
    <source>
        <dbReference type="SAM" id="SignalP"/>
    </source>
</evidence>
<keyword evidence="3" id="KW-1185">Reference proteome</keyword>
<feature type="signal peptide" evidence="1">
    <location>
        <begin position="1"/>
        <end position="23"/>
    </location>
</feature>
<proteinExistence type="predicted"/>
<dbReference type="EMBL" id="ABXJ01000105">
    <property type="protein sequence ID" value="EEA90005.1"/>
    <property type="molecule type" value="Genomic_DNA"/>
</dbReference>
<reference evidence="2 3" key="1">
    <citation type="submission" date="2008-10" db="EMBL/GenBank/DDBJ databases">
        <title>Draft genome sequence of Collinsella stercoris (DSM 13279).</title>
        <authorList>
            <person name="Sudarsanam P."/>
            <person name="Ley R."/>
            <person name="Guruge J."/>
            <person name="Turnbaugh P.J."/>
            <person name="Mahowald M."/>
            <person name="Liep D."/>
            <person name="Gordon J."/>
        </authorList>
    </citation>
    <scope>NUCLEOTIDE SEQUENCE [LARGE SCALE GENOMIC DNA]</scope>
    <source>
        <strain evidence="2 3">DSM 13279</strain>
    </source>
</reference>
<gene>
    <name evidence="2" type="ORF">COLSTE_01797</name>
</gene>
<comment type="caution">
    <text evidence="2">The sequence shown here is derived from an EMBL/GenBank/DDBJ whole genome shotgun (WGS) entry which is preliminary data.</text>
</comment>
<dbReference type="RefSeq" id="WP_006721430.1">
    <property type="nucleotide sequence ID" value="NZ_CP085935.1"/>
</dbReference>
<evidence type="ECO:0000313" key="2">
    <source>
        <dbReference type="EMBL" id="EEA90005.1"/>
    </source>
</evidence>
<feature type="chain" id="PRO_5038540957" evidence="1">
    <location>
        <begin position="24"/>
        <end position="132"/>
    </location>
</feature>
<protein>
    <submittedName>
        <fullName evidence="2">Uncharacterized protein</fullName>
    </submittedName>
</protein>
<reference evidence="2 3" key="2">
    <citation type="submission" date="2008-10" db="EMBL/GenBank/DDBJ databases">
        <authorList>
            <person name="Fulton L."/>
            <person name="Clifton S."/>
            <person name="Fulton B."/>
            <person name="Xu J."/>
            <person name="Minx P."/>
            <person name="Pepin K.H."/>
            <person name="Johnson M."/>
            <person name="Thiruvilangam P."/>
            <person name="Bhonagiri V."/>
            <person name="Nash W.E."/>
            <person name="Mardis E.R."/>
            <person name="Wilson R.K."/>
        </authorList>
    </citation>
    <scope>NUCLEOTIDE SEQUENCE [LARGE SCALE GENOMIC DNA]</scope>
    <source>
        <strain evidence="2 3">DSM 13279</strain>
    </source>
</reference>
<dbReference type="HOGENOM" id="CLU_1913488_0_0_11"/>
<organism evidence="2 3">
    <name type="scientific">Collinsella stercoris DSM 13279</name>
    <dbReference type="NCBI Taxonomy" id="445975"/>
    <lineage>
        <taxon>Bacteria</taxon>
        <taxon>Bacillati</taxon>
        <taxon>Actinomycetota</taxon>
        <taxon>Coriobacteriia</taxon>
        <taxon>Coriobacteriales</taxon>
        <taxon>Coriobacteriaceae</taxon>
        <taxon>Collinsella</taxon>
    </lineage>
</organism>
<keyword evidence="1" id="KW-0732">Signal</keyword>
<sequence>MTTQQKPIILAVIGALVASSLTAAPTLAIASEATSQEAEVYTLENEKETGETILRERGRCTDSYSKEWCDAHGFQNNRPVPHKVQLTEKEAECYWGLIRNGAEWVVTAVTKDARGFLFATADVASTLFKCLG</sequence>
<dbReference type="GeneID" id="98003481"/>
<dbReference type="STRING" id="445975.COLSTE_01797"/>